<comment type="caution">
    <text evidence="5">The sequence shown here is derived from an EMBL/GenBank/DDBJ whole genome shotgun (WGS) entry which is preliminary data.</text>
</comment>
<dbReference type="EMBL" id="BNJK01000002">
    <property type="protein sequence ID" value="GHP00513.1"/>
    <property type="molecule type" value="Genomic_DNA"/>
</dbReference>
<evidence type="ECO:0000313" key="6">
    <source>
        <dbReference type="Proteomes" id="UP000597444"/>
    </source>
</evidence>
<organism evidence="5 6">
    <name type="scientific">Reticulibacter mediterranei</name>
    <dbReference type="NCBI Taxonomy" id="2778369"/>
    <lineage>
        <taxon>Bacteria</taxon>
        <taxon>Bacillati</taxon>
        <taxon>Chloroflexota</taxon>
        <taxon>Ktedonobacteria</taxon>
        <taxon>Ktedonobacterales</taxon>
        <taxon>Reticulibacteraceae</taxon>
        <taxon>Reticulibacter</taxon>
    </lineage>
</organism>
<dbReference type="SUPFAM" id="SSF46785">
    <property type="entry name" value="Winged helix' DNA-binding domain"/>
    <property type="match status" value="1"/>
</dbReference>
<dbReference type="PANTHER" id="PTHR34580:SF3">
    <property type="entry name" value="PROTEIN PAFB"/>
    <property type="match status" value="1"/>
</dbReference>
<evidence type="ECO:0000259" key="4">
    <source>
        <dbReference type="PROSITE" id="PS51000"/>
    </source>
</evidence>
<dbReference type="InterPro" id="IPR036388">
    <property type="entry name" value="WH-like_DNA-bd_sf"/>
</dbReference>
<protein>
    <submittedName>
        <fullName evidence="5">Transcriptional regulator</fullName>
    </submittedName>
</protein>
<reference evidence="5" key="1">
    <citation type="submission" date="2020-10" db="EMBL/GenBank/DDBJ databases">
        <title>Taxonomic study of unclassified bacteria belonging to the class Ktedonobacteria.</title>
        <authorList>
            <person name="Yabe S."/>
            <person name="Wang C.M."/>
            <person name="Zheng Y."/>
            <person name="Sakai Y."/>
            <person name="Cavaletti L."/>
            <person name="Monciardini P."/>
            <person name="Donadio S."/>
        </authorList>
    </citation>
    <scope>NUCLEOTIDE SEQUENCE</scope>
    <source>
        <strain evidence="5">ID150040</strain>
    </source>
</reference>
<dbReference type="PROSITE" id="PS52050">
    <property type="entry name" value="WYL"/>
    <property type="match status" value="1"/>
</dbReference>
<dbReference type="InterPro" id="IPR028349">
    <property type="entry name" value="PafC-like"/>
</dbReference>
<keyword evidence="2" id="KW-0804">Transcription</keyword>
<dbReference type="GO" id="GO:0003700">
    <property type="term" value="F:DNA-binding transcription factor activity"/>
    <property type="evidence" value="ECO:0007669"/>
    <property type="project" value="InterPro"/>
</dbReference>
<dbReference type="InterPro" id="IPR036390">
    <property type="entry name" value="WH_DNA-bd_sf"/>
</dbReference>
<dbReference type="AlphaFoldDB" id="A0A8J3J1B0"/>
<proteinExistence type="predicted"/>
<dbReference type="Gene3D" id="1.10.10.10">
    <property type="entry name" value="Winged helix-like DNA-binding domain superfamily/Winged helix DNA-binding domain"/>
    <property type="match status" value="1"/>
</dbReference>
<evidence type="ECO:0000256" key="3">
    <source>
        <dbReference type="SAM" id="MobiDB-lite"/>
    </source>
</evidence>
<dbReference type="Pfam" id="PF08279">
    <property type="entry name" value="HTH_11"/>
    <property type="match status" value="1"/>
</dbReference>
<keyword evidence="6" id="KW-1185">Reference proteome</keyword>
<evidence type="ECO:0000313" key="5">
    <source>
        <dbReference type="EMBL" id="GHP00513.1"/>
    </source>
</evidence>
<keyword evidence="1" id="KW-0805">Transcription regulation</keyword>
<dbReference type="InterPro" id="IPR001034">
    <property type="entry name" value="DeoR_HTH"/>
</dbReference>
<dbReference type="InterPro" id="IPR051534">
    <property type="entry name" value="CBASS_pafABC_assoc_protein"/>
</dbReference>
<dbReference type="InterPro" id="IPR026881">
    <property type="entry name" value="WYL_dom"/>
</dbReference>
<dbReference type="RefSeq" id="WP_220211004.1">
    <property type="nucleotide sequence ID" value="NZ_BNJK01000002.1"/>
</dbReference>
<dbReference type="Proteomes" id="UP000597444">
    <property type="component" value="Unassembled WGS sequence"/>
</dbReference>
<evidence type="ECO:0000256" key="2">
    <source>
        <dbReference type="ARBA" id="ARBA00023163"/>
    </source>
</evidence>
<dbReference type="Pfam" id="PF25583">
    <property type="entry name" value="WCX"/>
    <property type="match status" value="1"/>
</dbReference>
<dbReference type="InterPro" id="IPR057727">
    <property type="entry name" value="WCX_dom"/>
</dbReference>
<dbReference type="InterPro" id="IPR013196">
    <property type="entry name" value="HTH_11"/>
</dbReference>
<dbReference type="PROSITE" id="PS51000">
    <property type="entry name" value="HTH_DEOR_2"/>
    <property type="match status" value="1"/>
</dbReference>
<sequence>MQRFDRVLGILLFLRSKSSTSATELARQFDVSTRTIYRDLETLSALGVPVYAERGRNGGVRLLPGYFLPPLMFTQQEAIALLLGLTLQRSLRATPFPIERDLAEKKLLAALPEPLRSLLAKAEQLVVFEQTPSDIFHPEPRQHEPEVAASRTAEEADVQQSRTISTFFQAVLDGNLVQMQYASPYQRDAHWVLAEPLGLLWDRDRWYLAGRLAEREGRPVRFWRADRVLQINPRRPMVPAQHEFDMRELLGRTWLRSAMEQWRQLSPVKIRLSRAQAQQLQEDWYYRHARFEPINEQQVIMTFGENNPTFVLELLRWLGPGAELLEPQTWQEQMREELRQMLASYPPNDLQEGCGPTPAR</sequence>
<evidence type="ECO:0000256" key="1">
    <source>
        <dbReference type="ARBA" id="ARBA00023015"/>
    </source>
</evidence>
<feature type="compositionally biased region" description="Basic and acidic residues" evidence="3">
    <location>
        <begin position="136"/>
        <end position="146"/>
    </location>
</feature>
<feature type="domain" description="HTH deoR-type" evidence="4">
    <location>
        <begin position="3"/>
        <end position="62"/>
    </location>
</feature>
<dbReference type="PIRSF" id="PIRSF016838">
    <property type="entry name" value="PafC"/>
    <property type="match status" value="1"/>
</dbReference>
<accession>A0A8J3J1B0</accession>
<gene>
    <name evidence="5" type="ORF">KSF_105600</name>
</gene>
<dbReference type="PANTHER" id="PTHR34580">
    <property type="match status" value="1"/>
</dbReference>
<feature type="region of interest" description="Disordered" evidence="3">
    <location>
        <begin position="135"/>
        <end position="157"/>
    </location>
</feature>
<dbReference type="Pfam" id="PF13280">
    <property type="entry name" value="WYL"/>
    <property type="match status" value="1"/>
</dbReference>
<name>A0A8J3J1B0_9CHLR</name>